<keyword evidence="3" id="KW-1185">Reference proteome</keyword>
<accession>A0A5J9USN1</accession>
<dbReference type="InterPro" id="IPR001810">
    <property type="entry name" value="F-box_dom"/>
</dbReference>
<dbReference type="Gene3D" id="3.80.10.10">
    <property type="entry name" value="Ribonuclease Inhibitor"/>
    <property type="match status" value="1"/>
</dbReference>
<gene>
    <name evidence="2" type="ORF">EJB05_28939</name>
</gene>
<dbReference type="Gramene" id="TVU26394">
    <property type="protein sequence ID" value="TVU26394"/>
    <property type="gene ID" value="EJB05_28939"/>
</dbReference>
<reference evidence="2 3" key="1">
    <citation type="journal article" date="2019" name="Sci. Rep.">
        <title>A high-quality genome of Eragrostis curvula grass provides insights into Poaceae evolution and supports new strategies to enhance forage quality.</title>
        <authorList>
            <person name="Carballo J."/>
            <person name="Santos B.A.C.M."/>
            <person name="Zappacosta D."/>
            <person name="Garbus I."/>
            <person name="Selva J.P."/>
            <person name="Gallo C.A."/>
            <person name="Diaz A."/>
            <person name="Albertini E."/>
            <person name="Caccamo M."/>
            <person name="Echenique V."/>
        </authorList>
    </citation>
    <scope>NUCLEOTIDE SEQUENCE [LARGE SCALE GENOMIC DNA]</scope>
    <source>
        <strain evidence="3">cv. Victoria</strain>
        <tissue evidence="2">Leaf</tissue>
    </source>
</reference>
<dbReference type="Pfam" id="PF00646">
    <property type="entry name" value="F-box"/>
    <property type="match status" value="1"/>
</dbReference>
<protein>
    <recommendedName>
        <fullName evidence="1">F-box domain-containing protein</fullName>
    </recommendedName>
</protein>
<dbReference type="PANTHER" id="PTHR34223:SF88">
    <property type="entry name" value="OS11G0200950 PROTEIN"/>
    <property type="match status" value="1"/>
</dbReference>
<dbReference type="InterPro" id="IPR053781">
    <property type="entry name" value="F-box_AtFBL13-like"/>
</dbReference>
<feature type="domain" description="F-box" evidence="1">
    <location>
        <begin position="21"/>
        <end position="60"/>
    </location>
</feature>
<sequence length="426" mass="47981">MPLESDDETLAEEEAASLDRISALPDEVIHHVLGLLPAPEAVRTSVLARGWRHHWKSMRSLQLTVSDGMVLSADWLNRFMGRLLRDLRAPLDVCDIYVEEGLCDDVTALDAYRWVRQAVSKHHARELMVDLELAYEQSSFALAGQPLVSRHLTRLELYYVLLKGRVLDFSRCTALEDLVLCKCDIDTNNISSQSLKHLRIEHCDFCRKGSPTCISAPNLVSLKLEHPLGAVPVLQMMPVLKRATVELQCNHYYNFDYPCHKSERNRECCGLCEGCTGSDAHSRGCCMLFHGLSSATHLELIVPLAKFTDFKCYPTFSKLRTLLLGEWCLAANLHALICILQHAPVLENLTIELKGLHKNTMELEGSNNPTLEMPAVSEHLMFMGQVTKSAVLLDPISLDSLDYDDLTSSLDFFIISYYFDSISDQK</sequence>
<proteinExistence type="predicted"/>
<name>A0A5J9USN1_9POAL</name>
<dbReference type="Proteomes" id="UP000324897">
    <property type="component" value="Chromosome 2"/>
</dbReference>
<dbReference type="InterPro" id="IPR032675">
    <property type="entry name" value="LRR_dom_sf"/>
</dbReference>
<organism evidence="2 3">
    <name type="scientific">Eragrostis curvula</name>
    <name type="common">weeping love grass</name>
    <dbReference type="NCBI Taxonomy" id="38414"/>
    <lineage>
        <taxon>Eukaryota</taxon>
        <taxon>Viridiplantae</taxon>
        <taxon>Streptophyta</taxon>
        <taxon>Embryophyta</taxon>
        <taxon>Tracheophyta</taxon>
        <taxon>Spermatophyta</taxon>
        <taxon>Magnoliopsida</taxon>
        <taxon>Liliopsida</taxon>
        <taxon>Poales</taxon>
        <taxon>Poaceae</taxon>
        <taxon>PACMAD clade</taxon>
        <taxon>Chloridoideae</taxon>
        <taxon>Eragrostideae</taxon>
        <taxon>Eragrostidinae</taxon>
        <taxon>Eragrostis</taxon>
    </lineage>
</organism>
<evidence type="ECO:0000313" key="2">
    <source>
        <dbReference type="EMBL" id="TVU26394.1"/>
    </source>
</evidence>
<dbReference type="PANTHER" id="PTHR34223">
    <property type="entry name" value="OS11G0201299 PROTEIN"/>
    <property type="match status" value="1"/>
</dbReference>
<evidence type="ECO:0000259" key="1">
    <source>
        <dbReference type="Pfam" id="PF00646"/>
    </source>
</evidence>
<dbReference type="EMBL" id="RWGY01000013">
    <property type="protein sequence ID" value="TVU26394.1"/>
    <property type="molecule type" value="Genomic_DNA"/>
</dbReference>
<dbReference type="CDD" id="cd22160">
    <property type="entry name" value="F-box_AtFBL13-like"/>
    <property type="match status" value="1"/>
</dbReference>
<dbReference type="InterPro" id="IPR036047">
    <property type="entry name" value="F-box-like_dom_sf"/>
</dbReference>
<feature type="non-terminal residue" evidence="2">
    <location>
        <position position="1"/>
    </location>
</feature>
<dbReference type="OrthoDB" id="685718at2759"/>
<evidence type="ECO:0000313" key="3">
    <source>
        <dbReference type="Proteomes" id="UP000324897"/>
    </source>
</evidence>
<comment type="caution">
    <text evidence="2">The sequence shown here is derived from an EMBL/GenBank/DDBJ whole genome shotgun (WGS) entry which is preliminary data.</text>
</comment>
<dbReference type="InterPro" id="IPR053197">
    <property type="entry name" value="F-box_SCFL_complex_component"/>
</dbReference>
<dbReference type="SUPFAM" id="SSF81383">
    <property type="entry name" value="F-box domain"/>
    <property type="match status" value="1"/>
</dbReference>
<dbReference type="AlphaFoldDB" id="A0A5J9USN1"/>